<evidence type="ECO:0000256" key="8">
    <source>
        <dbReference type="ARBA" id="ARBA00023284"/>
    </source>
</evidence>
<dbReference type="EC" id="5.3.4.1" evidence="5"/>
<sequence>MSRFAAILLCLYALFSIAHTWEHVSKSQFESALKGDGAVVVAFVHPLDKKTEHLETEWSLALPKAKVPFTSIDCTTLGVACASHDVSSSSTVKLFKERDHVSTYNGPRRASALLAWADRVQRPIVSEVSSDALQDFRKVDEVVFIAYLSMSDKTSRAAFADVAERYREEFTFGVVTDDDVLAAEGITIPQIKCYHPLDSATYAFDIPTEIDVAALNGFVVEASRPVIGELLSHNHERFLNRGWPMVYVFAATEAERAEIRNTLKRIAHNYYKSLTMVTVDPLEFPDLPAKLGLNPNVFPAGAVHQLSKDRIYPYPQGKSWTADNVQSWGLDVWQGRIKPWTPPGVTTTYGDLGGRVKATRKISLRNIPGVKIKIAGHDEL</sequence>
<accession>A0AAX6MBA5</accession>
<dbReference type="InterPro" id="IPR036249">
    <property type="entry name" value="Thioredoxin-like_sf"/>
</dbReference>
<protein>
    <recommendedName>
        <fullName evidence="9">Protein disulfide-isomerase</fullName>
        <ecNumber evidence="5">5.3.4.1</ecNumber>
    </recommendedName>
</protein>
<dbReference type="Gene3D" id="3.40.30.10">
    <property type="entry name" value="Glutaredoxin"/>
    <property type="match status" value="3"/>
</dbReference>
<evidence type="ECO:0000256" key="6">
    <source>
        <dbReference type="ARBA" id="ARBA00022824"/>
    </source>
</evidence>
<evidence type="ECO:0000256" key="9">
    <source>
        <dbReference type="ARBA" id="ARBA00039846"/>
    </source>
</evidence>
<comment type="subcellular location">
    <subcellularLocation>
        <location evidence="3">Endoplasmic reticulum lumen</location>
    </subcellularLocation>
</comment>
<evidence type="ECO:0000256" key="5">
    <source>
        <dbReference type="ARBA" id="ARBA00012723"/>
    </source>
</evidence>
<feature type="signal peptide" evidence="10">
    <location>
        <begin position="1"/>
        <end position="20"/>
    </location>
</feature>
<feature type="domain" description="Thioredoxin" evidence="11">
    <location>
        <begin position="23"/>
        <end position="118"/>
    </location>
</feature>
<comment type="caution">
    <text evidence="12">The sequence shown here is derived from an EMBL/GenBank/DDBJ whole genome shotgun (WGS) entry which is preliminary data.</text>
</comment>
<evidence type="ECO:0000256" key="1">
    <source>
        <dbReference type="ARBA" id="ARBA00001182"/>
    </source>
</evidence>
<dbReference type="EMBL" id="JBANMG010000008">
    <property type="protein sequence ID" value="KAK6949744.1"/>
    <property type="molecule type" value="Genomic_DNA"/>
</dbReference>
<comment type="similarity">
    <text evidence="4">Belongs to the protein disulfide isomerase family.</text>
</comment>
<organism evidence="12 13">
    <name type="scientific">Daldinia eschscholtzii</name>
    <dbReference type="NCBI Taxonomy" id="292717"/>
    <lineage>
        <taxon>Eukaryota</taxon>
        <taxon>Fungi</taxon>
        <taxon>Dikarya</taxon>
        <taxon>Ascomycota</taxon>
        <taxon>Pezizomycotina</taxon>
        <taxon>Sordariomycetes</taxon>
        <taxon>Xylariomycetidae</taxon>
        <taxon>Xylariales</taxon>
        <taxon>Hypoxylaceae</taxon>
        <taxon>Daldinia</taxon>
    </lineage>
</organism>
<dbReference type="Pfam" id="PF00085">
    <property type="entry name" value="Thioredoxin"/>
    <property type="match status" value="1"/>
</dbReference>
<dbReference type="GO" id="GO:0006457">
    <property type="term" value="P:protein folding"/>
    <property type="evidence" value="ECO:0007669"/>
    <property type="project" value="TreeGrafter"/>
</dbReference>
<keyword evidence="6" id="KW-0256">Endoplasmic reticulum</keyword>
<evidence type="ECO:0000256" key="7">
    <source>
        <dbReference type="ARBA" id="ARBA00023235"/>
    </source>
</evidence>
<dbReference type="PANTHER" id="PTHR18929:SF132">
    <property type="entry name" value="PROTEIN DISULFIDE-ISOMERASE A3"/>
    <property type="match status" value="1"/>
</dbReference>
<evidence type="ECO:0000256" key="2">
    <source>
        <dbReference type="ARBA" id="ARBA00002692"/>
    </source>
</evidence>
<dbReference type="Proteomes" id="UP001369815">
    <property type="component" value="Unassembled WGS sequence"/>
</dbReference>
<dbReference type="CDD" id="cd02982">
    <property type="entry name" value="PDI_b'_family"/>
    <property type="match status" value="1"/>
</dbReference>
<keyword evidence="10" id="KW-0732">Signal</keyword>
<dbReference type="GO" id="GO:0034976">
    <property type="term" value="P:response to endoplasmic reticulum stress"/>
    <property type="evidence" value="ECO:0007669"/>
    <property type="project" value="TreeGrafter"/>
</dbReference>
<keyword evidence="7" id="KW-0413">Isomerase</keyword>
<evidence type="ECO:0000259" key="11">
    <source>
        <dbReference type="Pfam" id="PF00085"/>
    </source>
</evidence>
<evidence type="ECO:0000256" key="3">
    <source>
        <dbReference type="ARBA" id="ARBA00004319"/>
    </source>
</evidence>
<evidence type="ECO:0000256" key="10">
    <source>
        <dbReference type="SAM" id="SignalP"/>
    </source>
</evidence>
<proteinExistence type="inferred from homology"/>
<dbReference type="SUPFAM" id="SSF52833">
    <property type="entry name" value="Thioredoxin-like"/>
    <property type="match status" value="3"/>
</dbReference>
<evidence type="ECO:0000313" key="12">
    <source>
        <dbReference type="EMBL" id="KAK6949744.1"/>
    </source>
</evidence>
<dbReference type="AlphaFoldDB" id="A0AAX6MBA5"/>
<dbReference type="Pfam" id="PF13848">
    <property type="entry name" value="Thioredoxin_6"/>
    <property type="match status" value="1"/>
</dbReference>
<dbReference type="CDD" id="cd02961">
    <property type="entry name" value="PDI_a_family"/>
    <property type="match status" value="1"/>
</dbReference>
<dbReference type="PANTHER" id="PTHR18929">
    <property type="entry name" value="PROTEIN DISULFIDE ISOMERASE"/>
    <property type="match status" value="1"/>
</dbReference>
<dbReference type="GO" id="GO:0005788">
    <property type="term" value="C:endoplasmic reticulum lumen"/>
    <property type="evidence" value="ECO:0007669"/>
    <property type="project" value="UniProtKB-SubCell"/>
</dbReference>
<comment type="function">
    <text evidence="2">Participates in the folding of proteins containing disulfide bonds, may be involved in glycosylation, prolyl hydroxylation and triglyceride transfer.</text>
</comment>
<dbReference type="CDD" id="cd02981">
    <property type="entry name" value="PDI_b_family"/>
    <property type="match status" value="1"/>
</dbReference>
<evidence type="ECO:0000313" key="13">
    <source>
        <dbReference type="Proteomes" id="UP001369815"/>
    </source>
</evidence>
<name>A0AAX6MBA5_9PEZI</name>
<feature type="chain" id="PRO_5043926543" description="Protein disulfide-isomerase" evidence="10">
    <location>
        <begin position="21"/>
        <end position="380"/>
    </location>
</feature>
<dbReference type="InterPro" id="IPR013766">
    <property type="entry name" value="Thioredoxin_domain"/>
</dbReference>
<gene>
    <name evidence="12" type="ORF">Daesc_008065</name>
</gene>
<reference evidence="12 13" key="1">
    <citation type="journal article" date="2024" name="Front Chem Biol">
        <title>Unveiling the potential of Daldinia eschscholtzii MFLUCC 19-0629 through bioactivity and bioinformatics studies for enhanced sustainable agriculture production.</title>
        <authorList>
            <person name="Brooks S."/>
            <person name="Weaver J.A."/>
            <person name="Klomchit A."/>
            <person name="Alharthi S.A."/>
            <person name="Onlamun T."/>
            <person name="Nurani R."/>
            <person name="Vong T.K."/>
            <person name="Alberti F."/>
            <person name="Greco C."/>
        </authorList>
    </citation>
    <scope>NUCLEOTIDE SEQUENCE [LARGE SCALE GENOMIC DNA]</scope>
    <source>
        <strain evidence="12">MFLUCC 19-0629</strain>
    </source>
</reference>
<comment type="catalytic activity">
    <reaction evidence="1">
        <text>Catalyzes the rearrangement of -S-S- bonds in proteins.</text>
        <dbReference type="EC" id="5.3.4.1"/>
    </reaction>
</comment>
<keyword evidence="13" id="KW-1185">Reference proteome</keyword>
<dbReference type="GO" id="GO:0003756">
    <property type="term" value="F:protein disulfide isomerase activity"/>
    <property type="evidence" value="ECO:0007669"/>
    <property type="project" value="UniProtKB-EC"/>
</dbReference>
<evidence type="ECO:0000256" key="4">
    <source>
        <dbReference type="ARBA" id="ARBA00006347"/>
    </source>
</evidence>
<keyword evidence="8" id="KW-0676">Redox-active center</keyword>